<keyword evidence="2" id="KW-0732">Signal</keyword>
<dbReference type="GO" id="GO:0006508">
    <property type="term" value="P:proteolysis"/>
    <property type="evidence" value="ECO:0007669"/>
    <property type="project" value="InterPro"/>
</dbReference>
<dbReference type="Pfam" id="PF01828">
    <property type="entry name" value="Peptidase_A4"/>
    <property type="match status" value="1"/>
</dbReference>
<feature type="active site" description="Proton acceptor" evidence="1">
    <location>
        <position position="214"/>
    </location>
</feature>
<keyword evidence="4" id="KW-1185">Reference proteome</keyword>
<evidence type="ECO:0000313" key="4">
    <source>
        <dbReference type="Proteomes" id="UP000179179"/>
    </source>
</evidence>
<dbReference type="AlphaFoldDB" id="A0A1F7ZQP3"/>
<dbReference type="GeneID" id="34452847"/>
<dbReference type="PANTHER" id="PTHR37536:SF1">
    <property type="entry name" value="ASPERGILLOPEPSIN, PUTAITVE (AFU_ORTHOLOGUE AFUA_7G01200)"/>
    <property type="match status" value="1"/>
</dbReference>
<comment type="caution">
    <text evidence="3">The sequence shown here is derived from an EMBL/GenBank/DDBJ whole genome shotgun (WGS) entry which is preliminary data.</text>
</comment>
<dbReference type="SUPFAM" id="SSF49899">
    <property type="entry name" value="Concanavalin A-like lectins/glucanases"/>
    <property type="match status" value="1"/>
</dbReference>
<dbReference type="GO" id="GO:0070007">
    <property type="term" value="F:glutamic-type endopeptidase activity"/>
    <property type="evidence" value="ECO:0007669"/>
    <property type="project" value="InterPro"/>
</dbReference>
<dbReference type="CDD" id="cd13426">
    <property type="entry name" value="Peptidase_G1"/>
    <property type="match status" value="1"/>
</dbReference>
<dbReference type="PRINTS" id="PR00977">
    <property type="entry name" value="SCYTLDPTASE"/>
</dbReference>
<dbReference type="RefSeq" id="XP_022385469.1">
    <property type="nucleotide sequence ID" value="XM_022536585.1"/>
</dbReference>
<dbReference type="EMBL" id="LYCR01000104">
    <property type="protein sequence ID" value="OGM41752.1"/>
    <property type="molecule type" value="Genomic_DNA"/>
</dbReference>
<feature type="chain" id="PRO_5009534032" evidence="2">
    <location>
        <begin position="20"/>
        <end position="279"/>
    </location>
</feature>
<evidence type="ECO:0000313" key="3">
    <source>
        <dbReference type="EMBL" id="OGM41752.1"/>
    </source>
</evidence>
<organism evidence="3 4">
    <name type="scientific">Aspergillus bombycis</name>
    <dbReference type="NCBI Taxonomy" id="109264"/>
    <lineage>
        <taxon>Eukaryota</taxon>
        <taxon>Fungi</taxon>
        <taxon>Dikarya</taxon>
        <taxon>Ascomycota</taxon>
        <taxon>Pezizomycotina</taxon>
        <taxon>Eurotiomycetes</taxon>
        <taxon>Eurotiomycetidae</taxon>
        <taxon>Eurotiales</taxon>
        <taxon>Aspergillaceae</taxon>
        <taxon>Aspergillus</taxon>
    </lineage>
</organism>
<name>A0A1F7ZQP3_9EURO</name>
<evidence type="ECO:0000256" key="2">
    <source>
        <dbReference type="SAM" id="SignalP"/>
    </source>
</evidence>
<feature type="signal peptide" evidence="2">
    <location>
        <begin position="1"/>
        <end position="19"/>
    </location>
</feature>
<proteinExistence type="predicted"/>
<protein>
    <submittedName>
        <fullName evidence="3">Peptidase A4 family protein</fullName>
    </submittedName>
</protein>
<accession>A0A1F7ZQP3</accession>
<sequence length="279" mass="30202">MVSYPLLFLAFLHLRIVLGAVSLDELASKINHLRSQRRSKPLHEVELVSPSRLKLLNTLEPETQRTYSSNWAGAVLHNPAPSAAYTYVSATITVPTPTPSPSDSTTYQAASAWVGIDGVTSTKAILQTGFDLYVIEGTPLIDAWYEWYPGFARYYADFTVNPGDVIVASVNVTAPDQGVCLIQNQSTGEAVSQTVYAPDSSATVVGWDAEWVVENFDSDGEPAPLVSFDPVHFEKCAAYAGGVGHGLENATVYELVKNKMVVAGVKVVQDDMVITRFGV</sequence>
<dbReference type="Gene3D" id="2.60.120.700">
    <property type="entry name" value="Peptidase G1"/>
    <property type="match status" value="1"/>
</dbReference>
<gene>
    <name evidence="3" type="ORF">ABOM_009457</name>
</gene>
<dbReference type="InterPro" id="IPR013320">
    <property type="entry name" value="ConA-like_dom_sf"/>
</dbReference>
<dbReference type="Proteomes" id="UP000179179">
    <property type="component" value="Unassembled WGS sequence"/>
</dbReference>
<dbReference type="STRING" id="109264.A0A1F7ZQP3"/>
<dbReference type="InterPro" id="IPR038656">
    <property type="entry name" value="Peptidase_G1_sf"/>
</dbReference>
<evidence type="ECO:0000256" key="1">
    <source>
        <dbReference type="PIRSR" id="PIRSR600250-50"/>
    </source>
</evidence>
<dbReference type="InterPro" id="IPR000250">
    <property type="entry name" value="Peptidase_G1"/>
</dbReference>
<reference evidence="3 4" key="1">
    <citation type="journal article" date="2016" name="Genome Biol. Evol.">
        <title>Draft genome sequence of an aflatoxigenic Aspergillus species, A. bombycis.</title>
        <authorList>
            <person name="Moore G.G."/>
            <person name="Mack B.M."/>
            <person name="Beltz S.B."/>
            <person name="Gilbert M.K."/>
        </authorList>
    </citation>
    <scope>NUCLEOTIDE SEQUENCE [LARGE SCALE GENOMIC DNA]</scope>
    <source>
        <strain evidence="4">NRRL 26010</strain>
    </source>
</reference>
<dbReference type="OrthoDB" id="2862635at2759"/>
<dbReference type="PANTHER" id="PTHR37536">
    <property type="entry name" value="PUTATIVE (AFU_ORTHOLOGUE AFUA_3G02970)-RELATED"/>
    <property type="match status" value="1"/>
</dbReference>